<evidence type="ECO:0000313" key="2">
    <source>
        <dbReference type="EMBL" id="GAB1311928.1"/>
    </source>
</evidence>
<feature type="signal peptide" evidence="1">
    <location>
        <begin position="1"/>
        <end position="19"/>
    </location>
</feature>
<reference evidence="2 3" key="1">
    <citation type="submission" date="2024-09" db="EMBL/GenBank/DDBJ databases">
        <title>Itraconazole resistance in Madurella fahalii resulting from another homologue of gene encoding cytochrome P450 14-alpha sterol demethylase (CYP51).</title>
        <authorList>
            <person name="Yoshioka I."/>
            <person name="Fahal A.H."/>
            <person name="Kaneko S."/>
            <person name="Yaguchi T."/>
        </authorList>
    </citation>
    <scope>NUCLEOTIDE SEQUENCE [LARGE SCALE GENOMIC DNA]</scope>
    <source>
        <strain evidence="2 3">IFM 68171</strain>
    </source>
</reference>
<proteinExistence type="predicted"/>
<dbReference type="GeneID" id="98172883"/>
<keyword evidence="3" id="KW-1185">Reference proteome</keyword>
<evidence type="ECO:0000313" key="3">
    <source>
        <dbReference type="Proteomes" id="UP001628179"/>
    </source>
</evidence>
<name>A0ABQ0G2E0_9PEZI</name>
<feature type="chain" id="PRO_5045549820" evidence="1">
    <location>
        <begin position="20"/>
        <end position="209"/>
    </location>
</feature>
<dbReference type="EMBL" id="BAAFSV010000001">
    <property type="protein sequence ID" value="GAB1311928.1"/>
    <property type="molecule type" value="Genomic_DNA"/>
</dbReference>
<keyword evidence="1" id="KW-0732">Signal</keyword>
<protein>
    <submittedName>
        <fullName evidence="2">Uncharacterized protein</fullName>
    </submittedName>
</protein>
<accession>A0ABQ0G2E0</accession>
<sequence>MKFTLAAILSIAGAALVSAAPTSTVPTLPKSTGLTLPPEAIAFLEEFNAWNATKKLQPQPPPRGLDLGSRAPQATRLVVLDTYVVITDEEFWDDETHTRDQGVVTLPIGADFGQTVWHDFQACGGGEICVKVKTRFNLVTDNDLDMTILMEFYEGTEESTDPEDLNGFLYTTRQILRGVRDQFDYTVRNSVEDDDDSARVYFNVWNTIP</sequence>
<gene>
    <name evidence="2" type="ORF">MFIFM68171_02138</name>
</gene>
<dbReference type="RefSeq" id="XP_070913661.1">
    <property type="nucleotide sequence ID" value="XM_071057560.1"/>
</dbReference>
<organism evidence="2 3">
    <name type="scientific">Madurella fahalii</name>
    <dbReference type="NCBI Taxonomy" id="1157608"/>
    <lineage>
        <taxon>Eukaryota</taxon>
        <taxon>Fungi</taxon>
        <taxon>Dikarya</taxon>
        <taxon>Ascomycota</taxon>
        <taxon>Pezizomycotina</taxon>
        <taxon>Sordariomycetes</taxon>
        <taxon>Sordariomycetidae</taxon>
        <taxon>Sordariales</taxon>
        <taxon>Sordariales incertae sedis</taxon>
        <taxon>Madurella</taxon>
    </lineage>
</organism>
<dbReference type="Proteomes" id="UP001628179">
    <property type="component" value="Unassembled WGS sequence"/>
</dbReference>
<comment type="caution">
    <text evidence="2">The sequence shown here is derived from an EMBL/GenBank/DDBJ whole genome shotgun (WGS) entry which is preliminary data.</text>
</comment>
<evidence type="ECO:0000256" key="1">
    <source>
        <dbReference type="SAM" id="SignalP"/>
    </source>
</evidence>